<dbReference type="KEGG" id="mgg:MPLG2_0118"/>
<dbReference type="PROSITE" id="PS51257">
    <property type="entry name" value="PROKAR_LIPOPROTEIN"/>
    <property type="match status" value="1"/>
</dbReference>
<protein>
    <recommendedName>
        <fullName evidence="1">ABC-type glycine betaine transport system substrate-binding domain-containing protein</fullName>
    </recommendedName>
</protein>
<dbReference type="GO" id="GO:0022857">
    <property type="term" value="F:transmembrane transporter activity"/>
    <property type="evidence" value="ECO:0007669"/>
    <property type="project" value="InterPro"/>
</dbReference>
<dbReference type="Proteomes" id="UP000238164">
    <property type="component" value="Chromosome 1"/>
</dbReference>
<evidence type="ECO:0000313" key="2">
    <source>
        <dbReference type="EMBL" id="SPD85154.1"/>
    </source>
</evidence>
<dbReference type="GO" id="GO:0043190">
    <property type="term" value="C:ATP-binding cassette (ABC) transporter complex"/>
    <property type="evidence" value="ECO:0007669"/>
    <property type="project" value="InterPro"/>
</dbReference>
<keyword evidence="3" id="KW-1185">Reference proteome</keyword>
<name>A0A2N9JCQ4_9ACTN</name>
<dbReference type="Gene3D" id="3.40.190.120">
    <property type="entry name" value="Osmoprotection protein (prox), domain 2"/>
    <property type="match status" value="1"/>
</dbReference>
<gene>
    <name evidence="2" type="ORF">MPLG2_0118</name>
</gene>
<evidence type="ECO:0000259" key="1">
    <source>
        <dbReference type="Pfam" id="PF04069"/>
    </source>
</evidence>
<proteinExistence type="predicted"/>
<dbReference type="EMBL" id="LT985188">
    <property type="protein sequence ID" value="SPD85154.1"/>
    <property type="molecule type" value="Genomic_DNA"/>
</dbReference>
<dbReference type="SUPFAM" id="SSF53850">
    <property type="entry name" value="Periplasmic binding protein-like II"/>
    <property type="match status" value="1"/>
</dbReference>
<reference evidence="2 3" key="1">
    <citation type="submission" date="2018-02" db="EMBL/GenBank/DDBJ databases">
        <authorList>
            <person name="Cohen D.B."/>
            <person name="Kent A.D."/>
        </authorList>
    </citation>
    <scope>NUCLEOTIDE SEQUENCE [LARGE SCALE GENOMIC DNA]</scope>
    <source>
        <strain evidence="2">1</strain>
    </source>
</reference>
<dbReference type="Gene3D" id="3.40.190.10">
    <property type="entry name" value="Periplasmic binding protein-like II"/>
    <property type="match status" value="1"/>
</dbReference>
<organism evidence="2 3">
    <name type="scientific">Micropruina glycogenica</name>
    <dbReference type="NCBI Taxonomy" id="75385"/>
    <lineage>
        <taxon>Bacteria</taxon>
        <taxon>Bacillati</taxon>
        <taxon>Actinomycetota</taxon>
        <taxon>Actinomycetes</taxon>
        <taxon>Propionibacteriales</taxon>
        <taxon>Nocardioidaceae</taxon>
        <taxon>Micropruina</taxon>
    </lineage>
</organism>
<dbReference type="AlphaFoldDB" id="A0A2N9JCQ4"/>
<dbReference type="Pfam" id="PF04069">
    <property type="entry name" value="OpuAC"/>
    <property type="match status" value="1"/>
</dbReference>
<dbReference type="InterPro" id="IPR007210">
    <property type="entry name" value="ABC_Gly_betaine_transp_sub-bd"/>
</dbReference>
<feature type="domain" description="ABC-type glycine betaine transport system substrate-binding" evidence="1">
    <location>
        <begin position="41"/>
        <end position="281"/>
    </location>
</feature>
<accession>A0A2N9JCQ4</accession>
<sequence length="287" mass="29480">MEPVKRWIVIAVSFVLACVGCARQAPVTPSVSPSVSPSTEAVVIGTTTDPTIKVLAELYAQALTAKGRAARIVEVDDDTNVLVTKLMAGDVDLAPAFAWTAGQVLEVDSGDPSTLVSDLATALDGQVTVLQASGVDHGWRYLAEAPGRSLQELAATDLVVGPAAWAKAPDGPAGLASVYAKKPTVETVDDPAARAEKVRAGAVGVFDGTDPAAAGLQPVDDPLAMVAIDPQVALLNTDLAGDDVVLDVVQQLHGMLGNDDVMAIRSKAATGDLTQAVSEWLSANPLT</sequence>
<evidence type="ECO:0000313" key="3">
    <source>
        <dbReference type="Proteomes" id="UP000238164"/>
    </source>
</evidence>